<comment type="caution">
    <text evidence="1">The sequence shown here is derived from an EMBL/GenBank/DDBJ whole genome shotgun (WGS) entry which is preliminary data.</text>
</comment>
<sequence>MGLFFLRESYGPKILHDRAIRLRKKPGDDSYQTEAERQQSVSREHCQRFCVALSFTLSALSASFSPKILVNLYIRNHVIGSLDFPLKSSNYHSESIGIGGLN</sequence>
<name>A0A9W9URZ0_PENBR</name>
<evidence type="ECO:0000313" key="2">
    <source>
        <dbReference type="Proteomes" id="UP001148299"/>
    </source>
</evidence>
<reference evidence="1" key="1">
    <citation type="submission" date="2022-12" db="EMBL/GenBank/DDBJ databases">
        <authorList>
            <person name="Petersen C."/>
        </authorList>
    </citation>
    <scope>NUCLEOTIDE SEQUENCE</scope>
    <source>
        <strain evidence="1">IBT 35675</strain>
    </source>
</reference>
<protein>
    <submittedName>
        <fullName evidence="1">Uncharacterized protein</fullName>
    </submittedName>
</protein>
<keyword evidence="2" id="KW-1185">Reference proteome</keyword>
<gene>
    <name evidence="1" type="ORF">N7541_006903</name>
</gene>
<evidence type="ECO:0000313" key="1">
    <source>
        <dbReference type="EMBL" id="KAJ5354339.1"/>
    </source>
</evidence>
<dbReference type="AlphaFoldDB" id="A0A9W9URZ0"/>
<dbReference type="EMBL" id="JAPZBR010000005">
    <property type="protein sequence ID" value="KAJ5354339.1"/>
    <property type="molecule type" value="Genomic_DNA"/>
</dbReference>
<proteinExistence type="predicted"/>
<reference evidence="1" key="2">
    <citation type="journal article" date="2023" name="IMA Fungus">
        <title>Comparative genomic study of the Penicillium genus elucidates a diverse pangenome and 15 lateral gene transfer events.</title>
        <authorList>
            <person name="Petersen C."/>
            <person name="Sorensen T."/>
            <person name="Nielsen M.R."/>
            <person name="Sondergaard T.E."/>
            <person name="Sorensen J.L."/>
            <person name="Fitzpatrick D.A."/>
            <person name="Frisvad J.C."/>
            <person name="Nielsen K.L."/>
        </authorList>
    </citation>
    <scope>NUCLEOTIDE SEQUENCE</scope>
    <source>
        <strain evidence="1">IBT 35675</strain>
    </source>
</reference>
<dbReference type="Proteomes" id="UP001148299">
    <property type="component" value="Unassembled WGS sequence"/>
</dbReference>
<accession>A0A9W9URZ0</accession>
<organism evidence="1 2">
    <name type="scientific">Penicillium brevicompactum</name>
    <dbReference type="NCBI Taxonomy" id="5074"/>
    <lineage>
        <taxon>Eukaryota</taxon>
        <taxon>Fungi</taxon>
        <taxon>Dikarya</taxon>
        <taxon>Ascomycota</taxon>
        <taxon>Pezizomycotina</taxon>
        <taxon>Eurotiomycetes</taxon>
        <taxon>Eurotiomycetidae</taxon>
        <taxon>Eurotiales</taxon>
        <taxon>Aspergillaceae</taxon>
        <taxon>Penicillium</taxon>
    </lineage>
</organism>